<organism evidence="1 2">
    <name type="scientific">Coemansia furcata</name>
    <dbReference type="NCBI Taxonomy" id="417177"/>
    <lineage>
        <taxon>Eukaryota</taxon>
        <taxon>Fungi</taxon>
        <taxon>Fungi incertae sedis</taxon>
        <taxon>Zoopagomycota</taxon>
        <taxon>Kickxellomycotina</taxon>
        <taxon>Kickxellomycetes</taxon>
        <taxon>Kickxellales</taxon>
        <taxon>Kickxellaceae</taxon>
        <taxon>Coemansia</taxon>
    </lineage>
</organism>
<reference evidence="1" key="1">
    <citation type="submission" date="2022-07" db="EMBL/GenBank/DDBJ databases">
        <title>Phylogenomic reconstructions and comparative analyses of Kickxellomycotina fungi.</title>
        <authorList>
            <person name="Reynolds N.K."/>
            <person name="Stajich J.E."/>
            <person name="Barry K."/>
            <person name="Grigoriev I.V."/>
            <person name="Crous P."/>
            <person name="Smith M.E."/>
        </authorList>
    </citation>
    <scope>NUCLEOTIDE SEQUENCE</scope>
    <source>
        <strain evidence="1">CBS 102833</strain>
    </source>
</reference>
<proteinExistence type="predicted"/>
<comment type="caution">
    <text evidence="1">The sequence shown here is derived from an EMBL/GenBank/DDBJ whole genome shotgun (WGS) entry which is preliminary data.</text>
</comment>
<evidence type="ECO:0000313" key="2">
    <source>
        <dbReference type="Proteomes" id="UP001140096"/>
    </source>
</evidence>
<keyword evidence="2" id="KW-1185">Reference proteome</keyword>
<dbReference type="EMBL" id="JANBUP010000382">
    <property type="protein sequence ID" value="KAJ2811674.1"/>
    <property type="molecule type" value="Genomic_DNA"/>
</dbReference>
<accession>A0ACC1LLW4</accession>
<protein>
    <submittedName>
        <fullName evidence="1">Uncharacterized protein</fullName>
    </submittedName>
</protein>
<feature type="non-terminal residue" evidence="1">
    <location>
        <position position="200"/>
    </location>
</feature>
<sequence>MTCKFNGDMDGLDTAGWINYVKTQLEIYVPIRSDASKVSMVLKLIPDKVQSKALVSVCLSNDGLTLAVIKICLKEEYPTKLWSDHWQKMLNSNTLCVGILHTWATHQVNQALNCIELNNLMVKRVMFHLLAVYMPTFTATCMDFPLVHDLTVTSFDKDVNQLFLELEVAKKKIQHAKDLDEQVCLIQAMSATKKHQGRDH</sequence>
<name>A0ACC1LLW4_9FUNG</name>
<evidence type="ECO:0000313" key="1">
    <source>
        <dbReference type="EMBL" id="KAJ2811674.1"/>
    </source>
</evidence>
<dbReference type="Proteomes" id="UP001140096">
    <property type="component" value="Unassembled WGS sequence"/>
</dbReference>
<gene>
    <name evidence="1" type="ORF">H4S07_001907</name>
</gene>